<keyword evidence="6 12" id="KW-0547">Nucleotide-binding</keyword>
<feature type="domain" description="OBG-type G" evidence="13">
    <location>
        <begin position="22"/>
        <end position="285"/>
    </location>
</feature>
<dbReference type="InterPro" id="IPR012675">
    <property type="entry name" value="Beta-grasp_dom_sf"/>
</dbReference>
<keyword evidence="5" id="KW-0812">Transmembrane</keyword>
<dbReference type="SUPFAM" id="SSF52540">
    <property type="entry name" value="P-loop containing nucleoside triphosphate hydrolases"/>
    <property type="match status" value="1"/>
</dbReference>
<dbReference type="InterPro" id="IPR006073">
    <property type="entry name" value="GTP-bd"/>
</dbReference>
<dbReference type="OrthoDB" id="424823at2759"/>
<dbReference type="CDD" id="cd01900">
    <property type="entry name" value="YchF"/>
    <property type="match status" value="1"/>
</dbReference>
<dbReference type="Proteomes" id="UP000790833">
    <property type="component" value="Unassembled WGS sequence"/>
</dbReference>
<dbReference type="InterPro" id="IPR004396">
    <property type="entry name" value="ATPase_YchF/OLA1"/>
</dbReference>
<dbReference type="FunFam" id="1.10.150.300:FF:000001">
    <property type="entry name" value="Ribosome-binding ATPase YchF"/>
    <property type="match status" value="1"/>
</dbReference>
<evidence type="ECO:0000256" key="9">
    <source>
        <dbReference type="ARBA" id="ARBA00022989"/>
    </source>
</evidence>
<dbReference type="EMBL" id="JAHMUF010000020">
    <property type="protein sequence ID" value="KAG7192046.1"/>
    <property type="molecule type" value="Genomic_DNA"/>
</dbReference>
<gene>
    <name evidence="12" type="primary">OLA1</name>
    <name evidence="15" type="ORF">KQ657_002403</name>
</gene>
<dbReference type="SUPFAM" id="SSF53448">
    <property type="entry name" value="Nucleotide-diphospho-sugar transferases"/>
    <property type="match status" value="1"/>
</dbReference>
<dbReference type="AlphaFoldDB" id="A0A9P7V6G2"/>
<dbReference type="GO" id="GO:0016757">
    <property type="term" value="F:glycosyltransferase activity"/>
    <property type="evidence" value="ECO:0007669"/>
    <property type="project" value="InterPro"/>
</dbReference>
<dbReference type="Pfam" id="PF11051">
    <property type="entry name" value="Mannosyl_trans3"/>
    <property type="match status" value="1"/>
</dbReference>
<dbReference type="InterPro" id="IPR029044">
    <property type="entry name" value="Nucleotide-diphossugar_trans"/>
</dbReference>
<evidence type="ECO:0000256" key="5">
    <source>
        <dbReference type="ARBA" id="ARBA00022692"/>
    </source>
</evidence>
<evidence type="ECO:0000256" key="3">
    <source>
        <dbReference type="ARBA" id="ARBA00009105"/>
    </source>
</evidence>
<dbReference type="GO" id="GO:0005525">
    <property type="term" value="F:GTP binding"/>
    <property type="evidence" value="ECO:0007669"/>
    <property type="project" value="InterPro"/>
</dbReference>
<keyword evidence="12" id="KW-0963">Cytoplasm</keyword>
<dbReference type="NCBIfam" id="TIGR00092">
    <property type="entry name" value="redox-regulated ATPase YchF"/>
    <property type="match status" value="1"/>
</dbReference>
<comment type="similarity">
    <text evidence="3">Belongs to the MNN1/MNT family.</text>
</comment>
<reference evidence="15" key="1">
    <citation type="submission" date="2021-03" db="EMBL/GenBank/DDBJ databases">
        <authorList>
            <person name="Palmer J.M."/>
        </authorList>
    </citation>
    <scope>NUCLEOTIDE SEQUENCE</scope>
    <source>
        <strain evidence="15">ARV_011</strain>
    </source>
</reference>
<dbReference type="PANTHER" id="PTHR23305:SF11">
    <property type="entry name" value="OBG-LIKE ATPASE 1"/>
    <property type="match status" value="1"/>
</dbReference>
<dbReference type="PROSITE" id="PS51710">
    <property type="entry name" value="G_OBG"/>
    <property type="match status" value="1"/>
</dbReference>
<dbReference type="InterPro" id="IPR041706">
    <property type="entry name" value="YchF_N"/>
</dbReference>
<dbReference type="GO" id="GO:0005524">
    <property type="term" value="F:ATP binding"/>
    <property type="evidence" value="ECO:0007669"/>
    <property type="project" value="UniProtKB-UniRule"/>
</dbReference>
<dbReference type="Pfam" id="PF06071">
    <property type="entry name" value="YchF-GTPase_C"/>
    <property type="match status" value="1"/>
</dbReference>
<evidence type="ECO:0000256" key="4">
    <source>
        <dbReference type="ARBA" id="ARBA00022679"/>
    </source>
</evidence>
<keyword evidence="4" id="KW-0808">Transferase</keyword>
<comment type="subunit">
    <text evidence="12">Monomer.</text>
</comment>
<organism evidence="15 16">
    <name type="scientific">Scheffersomyces spartinae</name>
    <dbReference type="NCBI Taxonomy" id="45513"/>
    <lineage>
        <taxon>Eukaryota</taxon>
        <taxon>Fungi</taxon>
        <taxon>Dikarya</taxon>
        <taxon>Ascomycota</taxon>
        <taxon>Saccharomycotina</taxon>
        <taxon>Pichiomycetes</taxon>
        <taxon>Debaryomycetaceae</taxon>
        <taxon>Scheffersomyces</taxon>
    </lineage>
</organism>
<name>A0A9P7V6G2_9ASCO</name>
<comment type="pathway">
    <text evidence="2">Protein modification; protein glycosylation.</text>
</comment>
<dbReference type="InterPro" id="IPR031167">
    <property type="entry name" value="G_OBG"/>
</dbReference>
<dbReference type="FunFam" id="3.10.20.30:FF:000001">
    <property type="entry name" value="Ribosome-binding ATPase YchF"/>
    <property type="match status" value="1"/>
</dbReference>
<dbReference type="PRINTS" id="PR00326">
    <property type="entry name" value="GTP1OBG"/>
</dbReference>
<dbReference type="InterPro" id="IPR023192">
    <property type="entry name" value="TGS-like_dom_sf"/>
</dbReference>
<evidence type="ECO:0000256" key="1">
    <source>
        <dbReference type="ARBA" id="ARBA00004323"/>
    </source>
</evidence>
<accession>A0A9P7V6G2</accession>
<dbReference type="Gene3D" id="3.40.50.300">
    <property type="entry name" value="P-loop containing nucleotide triphosphate hydrolases"/>
    <property type="match status" value="1"/>
</dbReference>
<dbReference type="GO" id="GO:0046354">
    <property type="term" value="P:mannan biosynthetic process"/>
    <property type="evidence" value="ECO:0007669"/>
    <property type="project" value="UniProtKB-ARBA"/>
</dbReference>
<dbReference type="GO" id="GO:0000139">
    <property type="term" value="C:Golgi membrane"/>
    <property type="evidence" value="ECO:0007669"/>
    <property type="project" value="UniProtKB-SubCell"/>
</dbReference>
<dbReference type="PANTHER" id="PTHR23305">
    <property type="entry name" value="OBG GTPASE FAMILY"/>
    <property type="match status" value="1"/>
</dbReference>
<evidence type="ECO:0000313" key="15">
    <source>
        <dbReference type="EMBL" id="KAG7192046.1"/>
    </source>
</evidence>
<dbReference type="Gene3D" id="1.10.150.300">
    <property type="entry name" value="TGS-like domain"/>
    <property type="match status" value="1"/>
</dbReference>
<keyword evidence="10" id="KW-0333">Golgi apparatus</keyword>
<evidence type="ECO:0000313" key="16">
    <source>
        <dbReference type="Proteomes" id="UP000790833"/>
    </source>
</evidence>
<comment type="similarity">
    <text evidence="12">Belongs to the TRAFAC class OBG-HflX-like GTPase superfamily. OBG GTPase family. YchF/OLA1 subfamily.</text>
</comment>
<protein>
    <recommendedName>
        <fullName evidence="12">Obg-like ATPase 1</fullName>
    </recommendedName>
</protein>
<evidence type="ECO:0000256" key="10">
    <source>
        <dbReference type="ARBA" id="ARBA00023034"/>
    </source>
</evidence>
<dbReference type="HAMAP" id="MF_00944">
    <property type="entry name" value="YchF_OLA1_ATPase"/>
    <property type="match status" value="1"/>
</dbReference>
<keyword evidence="8" id="KW-0735">Signal-anchor</keyword>
<dbReference type="InterPro" id="IPR013029">
    <property type="entry name" value="YchF_C"/>
</dbReference>
<evidence type="ECO:0000259" key="13">
    <source>
        <dbReference type="PROSITE" id="PS51710"/>
    </source>
</evidence>
<evidence type="ECO:0000256" key="7">
    <source>
        <dbReference type="ARBA" id="ARBA00022840"/>
    </source>
</evidence>
<keyword evidence="7 12" id="KW-0067">ATP-binding</keyword>
<evidence type="ECO:0000256" key="12">
    <source>
        <dbReference type="HAMAP-Rule" id="MF_03167"/>
    </source>
</evidence>
<comment type="caution">
    <text evidence="15">The sequence shown here is derived from an EMBL/GenBank/DDBJ whole genome shotgun (WGS) entry which is preliminary data.</text>
</comment>
<comment type="function">
    <text evidence="11 12">Hydrolyzes ATP, and can also hydrolyze GTP with lower efficiency. Has lower affinity for GTP.</text>
</comment>
<keyword evidence="9" id="KW-0472">Membrane</keyword>
<dbReference type="InterPro" id="IPR012676">
    <property type="entry name" value="TGS-like"/>
</dbReference>
<feature type="binding site" evidence="12">
    <location>
        <position position="233"/>
    </location>
    <ligand>
        <name>ATP</name>
        <dbReference type="ChEBI" id="CHEBI:30616"/>
    </ligand>
</feature>
<proteinExistence type="inferred from homology"/>
<feature type="domain" description="TGS" evidence="14">
    <location>
        <begin position="307"/>
        <end position="390"/>
    </location>
</feature>
<dbReference type="Gene3D" id="3.10.20.30">
    <property type="match status" value="1"/>
</dbReference>
<keyword evidence="16" id="KW-1185">Reference proteome</keyword>
<dbReference type="SUPFAM" id="SSF81271">
    <property type="entry name" value="TGS-like"/>
    <property type="match status" value="1"/>
</dbReference>
<evidence type="ECO:0000259" key="14">
    <source>
        <dbReference type="PROSITE" id="PS51880"/>
    </source>
</evidence>
<dbReference type="Pfam" id="PF01926">
    <property type="entry name" value="MMR_HSR1"/>
    <property type="match status" value="1"/>
</dbReference>
<keyword evidence="9" id="KW-1133">Transmembrane helix</keyword>
<evidence type="ECO:0000256" key="6">
    <source>
        <dbReference type="ARBA" id="ARBA00022741"/>
    </source>
</evidence>
<keyword evidence="12" id="KW-0378">Hydrolase</keyword>
<sequence length="1104" mass="126461">MPPKKKVVDEKPILLGRPGNNLKSGIVGLANVGKSTFFQAITRCPLGNPANYPFATIDPEEARVIVPSARFEKLCEMYKPKSEVPAFLTLYDIAGLTKGAHKGEGLGNNFLANIRAVDSIFQVVRCFEDSDIIHINDEVNPVADLEIIKDELRLKDIEFAQKHLEGLEKITKRGGQSLEVKKAKEEVLLVQRIIDMLEEGKRIANQTWTMKEVETINTMLLLTAKPCIYLLNLSEKDYIRKKNKWLGKIKEWVDANSPGDVIIPISVCLEEKLSHMETDDEREAYCKEIGVQSALPKIITTMRAKLDLISFFTSGADEVREWTIRKWYTAPQAAGTIHTDLERTFILAEVMKFDDLVEYGDEKSVKAAGKMMQKGKDYYVEDGDILYVRAAEGPDMKEPSIESMDDRIAESKFDPASFKRIDLRTRRKLHYSNYVSDYYLGFKSTVRDMEELRKKPLDEKCQEFFEDFDKKYPQFEYTIPRDWMFDKGVSKKKTFFDIEYNRMRLENDGIELERTTELNHLIREKYDKRVEDTYQATKEMAEMSTLMRAYGKCFINTNGKLMNDKQKSLYDHMTLKLFPYFNGLDLVSYETIDNSSQLIPLDGYPVYGGAGEIITTIPKGKNNENIMETILNNTNGKGIAIVASNRHGRDIIKLLRVLRAMNNTLPIEIIYNNDITQRVKNNIIASATVGPNLLLDPNKSGSYISVYPDLDLLKASKEFGSQFPIQKVTFVGYREAIRHSYRAKFKGYYSKIIGLLFTTFKEVVLIDADTIPFVDMKDLFELEDYKQTGSLFFRDRALRDTNDFIETNFFASLFPTKDQDSLEQLLEIPTVTNKTLANTYMTGYRHQQEAGMVIMDRVKHFKGILMMPTIALTGEAIRLSIWGEKEIYWLGLSMAGDEAYAFNKYAAASIGSLSSNDHTYYPKDPQIHEVCLSHPGHIYKDGRLLWINSGFSYCKKNGSLRDSKIFPLNTIDPATVVNLYSSPVKISHGVVPPDLPPLRLSDGQHHIDYNHEETFIQSWTHRAKDIDEVDDTDKTPRISDWIPQKGWIKSPMCSGYYYCAYDQIASYSNDNTRDQGAYFEFPQEKVDLYDFLGKLWMTGDARLT</sequence>
<evidence type="ECO:0000256" key="2">
    <source>
        <dbReference type="ARBA" id="ARBA00004922"/>
    </source>
</evidence>
<dbReference type="GO" id="GO:0043023">
    <property type="term" value="F:ribosomal large subunit binding"/>
    <property type="evidence" value="ECO:0007669"/>
    <property type="project" value="UniProtKB-UniRule"/>
</dbReference>
<dbReference type="InterPro" id="IPR022751">
    <property type="entry name" value="Alpha_mannosyltransferase"/>
</dbReference>
<feature type="binding site" evidence="12">
    <location>
        <begin position="31"/>
        <end position="36"/>
    </location>
    <ligand>
        <name>ATP</name>
        <dbReference type="ChEBI" id="CHEBI:30616"/>
    </ligand>
</feature>
<dbReference type="PROSITE" id="PS51880">
    <property type="entry name" value="TGS"/>
    <property type="match status" value="1"/>
</dbReference>
<evidence type="ECO:0000256" key="11">
    <source>
        <dbReference type="ARBA" id="ARBA00059898"/>
    </source>
</evidence>
<comment type="subcellular location">
    <subcellularLocation>
        <location evidence="12">Cytoplasm</location>
    </subcellularLocation>
    <subcellularLocation>
        <location evidence="1">Golgi apparatus membrane</location>
        <topology evidence="1">Single-pass type II membrane protein</topology>
    </subcellularLocation>
</comment>
<dbReference type="CDD" id="cd04867">
    <property type="entry name" value="TGS_YchF_OLA1"/>
    <property type="match status" value="1"/>
</dbReference>
<dbReference type="InterPro" id="IPR004095">
    <property type="entry name" value="TGS"/>
</dbReference>
<dbReference type="GO" id="GO:0016887">
    <property type="term" value="F:ATP hydrolysis activity"/>
    <property type="evidence" value="ECO:0007669"/>
    <property type="project" value="UniProtKB-UniRule"/>
</dbReference>
<evidence type="ECO:0000256" key="8">
    <source>
        <dbReference type="ARBA" id="ARBA00022968"/>
    </source>
</evidence>
<dbReference type="InterPro" id="IPR027417">
    <property type="entry name" value="P-loop_NTPase"/>
</dbReference>